<evidence type="ECO:0000313" key="3">
    <source>
        <dbReference type="Proteomes" id="UP000813672"/>
    </source>
</evidence>
<accession>A0A9Q3ZNA4</accession>
<dbReference type="Pfam" id="PF03576">
    <property type="entry name" value="Peptidase_S58"/>
    <property type="match status" value="1"/>
</dbReference>
<protein>
    <submittedName>
        <fullName evidence="2">P1 family peptidase</fullName>
    </submittedName>
</protein>
<dbReference type="SUPFAM" id="SSF56266">
    <property type="entry name" value="DmpA/ArgJ-like"/>
    <property type="match status" value="1"/>
</dbReference>
<gene>
    <name evidence="2" type="ORF">KBY27_15665</name>
</gene>
<dbReference type="GO" id="GO:0004177">
    <property type="term" value="F:aminopeptidase activity"/>
    <property type="evidence" value="ECO:0007669"/>
    <property type="project" value="TreeGrafter"/>
</dbReference>
<comment type="similarity">
    <text evidence="1">Belongs to the peptidase S58 family.</text>
</comment>
<dbReference type="Gene3D" id="3.60.70.12">
    <property type="entry name" value="L-amino peptidase D-ALA esterase/amidase"/>
    <property type="match status" value="1"/>
</dbReference>
<dbReference type="InterPro" id="IPR016117">
    <property type="entry name" value="ArgJ-like_dom_sf"/>
</dbReference>
<dbReference type="InterPro" id="IPR005321">
    <property type="entry name" value="Peptidase_S58_DmpA"/>
</dbReference>
<name>A0A9Q3ZNA4_9RHOB</name>
<reference evidence="2" key="1">
    <citation type="journal article" date="2021" name="Environ. Microbiol.">
        <title>Cryptic niche differentiation of novel sediment ecotypes of Rugeria pomeroyi correlates with nitrate respiration.</title>
        <authorList>
            <person name="Lin X."/>
            <person name="McNichol J."/>
            <person name="Chu X."/>
            <person name="Qian Y."/>
            <person name="Luo H."/>
        </authorList>
    </citation>
    <scope>NUCLEOTIDE SEQUENCE</scope>
    <source>
        <strain evidence="2">SZCCDBB064</strain>
    </source>
</reference>
<sequence length="338" mass="34213">MVPGPRNLITDVPGLLVGNAQDDALKSGATVLTADAPFMASVHVMGGAPGTRETDLLAPDKSVARIDALVLSGGSAYGLDACSGVSDALRAAGRGYRIADAVIPIVPGAIIFDLLNGGDKDWVDNPYRTLGRAAFGAAGEDFALGTAGAGTGALTAMLKGGLGSASLVLPDGTTVGALVAANPMGSVTTPGDRHFWAAPFEIDGEFGGLGPDPTCGLGRQLESRKMRTMAAQAQDRANTTIAIVATDADLTKAQCQRMAVAAHDGIARATVPAHSPGDGDLVFAVSTGARPMAAPERDLTLLGHAAALCLARAIGRAIYLARPAPGDLLPCWKQAQSL</sequence>
<dbReference type="AlphaFoldDB" id="A0A9Q3ZNA4"/>
<evidence type="ECO:0000313" key="2">
    <source>
        <dbReference type="EMBL" id="MCE8538890.1"/>
    </source>
</evidence>
<dbReference type="PANTHER" id="PTHR36512">
    <property type="entry name" value="D-AMINOPEPTIDASE"/>
    <property type="match status" value="1"/>
</dbReference>
<dbReference type="EMBL" id="JAGQAF010000010">
    <property type="protein sequence ID" value="MCE8538890.1"/>
    <property type="molecule type" value="Genomic_DNA"/>
</dbReference>
<dbReference type="PANTHER" id="PTHR36512:SF3">
    <property type="entry name" value="BLR5678 PROTEIN"/>
    <property type="match status" value="1"/>
</dbReference>
<organism evidence="2 3">
    <name type="scientific">Ruegeria pomeroyi</name>
    <dbReference type="NCBI Taxonomy" id="89184"/>
    <lineage>
        <taxon>Bacteria</taxon>
        <taxon>Pseudomonadati</taxon>
        <taxon>Pseudomonadota</taxon>
        <taxon>Alphaproteobacteria</taxon>
        <taxon>Rhodobacterales</taxon>
        <taxon>Roseobacteraceae</taxon>
        <taxon>Ruegeria</taxon>
    </lineage>
</organism>
<evidence type="ECO:0000256" key="1">
    <source>
        <dbReference type="ARBA" id="ARBA00007068"/>
    </source>
</evidence>
<comment type="caution">
    <text evidence="2">The sequence shown here is derived from an EMBL/GenBank/DDBJ whole genome shotgun (WGS) entry which is preliminary data.</text>
</comment>
<dbReference type="RefSeq" id="WP_234220725.1">
    <property type="nucleotide sequence ID" value="NZ_JAGQAF010000010.1"/>
</dbReference>
<dbReference type="Proteomes" id="UP000813672">
    <property type="component" value="Unassembled WGS sequence"/>
</dbReference>
<proteinExistence type="inferred from homology"/>
<dbReference type="CDD" id="cd02252">
    <property type="entry name" value="nylC_like"/>
    <property type="match status" value="1"/>
</dbReference>